<gene>
    <name evidence="1" type="ORF">G5A70_02315</name>
</gene>
<comment type="caution">
    <text evidence="1">The sequence shown here is derived from an EMBL/GenBank/DDBJ whole genome shotgun (WGS) entry which is preliminary data.</text>
</comment>
<organism evidence="1 2">
    <name type="scientific">Blautia hansenii</name>
    <name type="common">Ruminococcus hansenii</name>
    <dbReference type="NCBI Taxonomy" id="1322"/>
    <lineage>
        <taxon>Bacteria</taxon>
        <taxon>Bacillati</taxon>
        <taxon>Bacillota</taxon>
        <taxon>Clostridia</taxon>
        <taxon>Lachnospirales</taxon>
        <taxon>Lachnospiraceae</taxon>
        <taxon>Blautia</taxon>
    </lineage>
</organism>
<reference evidence="1 2" key="1">
    <citation type="journal article" date="2020" name="Cell Host Microbe">
        <title>Functional and Genomic Variation between Human-Derived Isolates of Lachnospiraceae Reveals Inter- and Intra-Species Diversity.</title>
        <authorList>
            <person name="Sorbara M.T."/>
            <person name="Littmann E.R."/>
            <person name="Fontana E."/>
            <person name="Moody T.U."/>
            <person name="Kohout C.E."/>
            <person name="Gjonbalaj M."/>
            <person name="Eaton V."/>
            <person name="Seok R."/>
            <person name="Leiner I.M."/>
            <person name="Pamer E.G."/>
        </authorList>
    </citation>
    <scope>NUCLEOTIDE SEQUENCE [LARGE SCALE GENOMIC DNA]</scope>
    <source>
        <strain evidence="1 2">MSK.15.26</strain>
    </source>
</reference>
<dbReference type="Proteomes" id="UP000822142">
    <property type="component" value="Unassembled WGS sequence"/>
</dbReference>
<sequence length="64" mass="7531">MSEIREEFFNGYCKNYDMARTAIGEFEQGEEGFVLDRIDCDYGNCPYSEDCEMMKKVFSFLSKL</sequence>
<name>A0ABX2I6T5_BLAHA</name>
<evidence type="ECO:0000313" key="1">
    <source>
        <dbReference type="EMBL" id="NSJ85043.1"/>
    </source>
</evidence>
<evidence type="ECO:0000313" key="2">
    <source>
        <dbReference type="Proteomes" id="UP000822142"/>
    </source>
</evidence>
<accession>A0ABX2I6T5</accession>
<keyword evidence="1" id="KW-0830">Ubiquinone</keyword>
<protein>
    <submittedName>
        <fullName evidence="1">Ubiquinone biosynthesis protein UbiE</fullName>
    </submittedName>
</protein>
<proteinExistence type="predicted"/>
<dbReference type="EMBL" id="JAAITA010000002">
    <property type="protein sequence ID" value="NSJ85043.1"/>
    <property type="molecule type" value="Genomic_DNA"/>
</dbReference>
<dbReference type="RefSeq" id="WP_173747628.1">
    <property type="nucleotide sequence ID" value="NZ_JAAITA010000002.1"/>
</dbReference>
<keyword evidence="2" id="KW-1185">Reference proteome</keyword>